<dbReference type="RefSeq" id="WP_111296783.1">
    <property type="nucleotide sequence ID" value="NZ_QKZV01000008.1"/>
</dbReference>
<name>A0A2W7RL19_9BACT</name>
<keyword evidence="1" id="KW-0812">Transmembrane</keyword>
<sequence>MKKIRCFDLLSKMVIFIFMLSALMFTSCKKHFNASIAAAGKDGIQPFNFNWETVDWMPTPAVAGQALINPPWIGQGSITSVYGIDVANDYKATDGWVLVYNSFDPNSPGPLEDPYFILYNRYRGLMRIYFFITSQVSANSDYLVDGLTASTSGTTSLLNFLGNDIVDVSQNQLSYSQIEPGPPDGSAPLGTRKWYMLQYELAYDPNLTNTNYNNIQLSWYTNYNSISKISLGGPLIGSVNGSVGSSTSNISSSLLNGLKVVTTAGLSLAGSSAVNNASGNFSAVNPILNPDGTLQGFSPTTVNNKLGLSNATFTALQSGLNSAFSAAIGNIPGAVAGLLSAIIGGNSNAQTISLTLNAKLQLDGTSTSKGSFPASPASVYVPGTIIDPITAQGYIPLYTNSLGIFNLSSKPIVNIHTNSIKVSQNGGIYYQYDNLYTVNTSSINYLWNPSVINSSSTGAAIKNLKTEVVLIDPDLSANPVIGGNLGIIGTHTVITGTSVGTTYTVPRVQPRNNYAAVRITFDVVPNNGITPKSTIIKTFLANIVNN</sequence>
<dbReference type="OrthoDB" id="1098499at2"/>
<dbReference type="AlphaFoldDB" id="A0A2W7RL19"/>
<evidence type="ECO:0000313" key="3">
    <source>
        <dbReference type="Proteomes" id="UP000249720"/>
    </source>
</evidence>
<dbReference type="EMBL" id="QKZV01000008">
    <property type="protein sequence ID" value="PZX60921.1"/>
    <property type="molecule type" value="Genomic_DNA"/>
</dbReference>
<keyword evidence="1" id="KW-0472">Membrane</keyword>
<organism evidence="2 3">
    <name type="scientific">Hydrotalea sandarakina</name>
    <dbReference type="NCBI Taxonomy" id="1004304"/>
    <lineage>
        <taxon>Bacteria</taxon>
        <taxon>Pseudomonadati</taxon>
        <taxon>Bacteroidota</taxon>
        <taxon>Chitinophagia</taxon>
        <taxon>Chitinophagales</taxon>
        <taxon>Chitinophagaceae</taxon>
        <taxon>Hydrotalea</taxon>
    </lineage>
</organism>
<gene>
    <name evidence="2" type="ORF">LX80_02405</name>
</gene>
<comment type="caution">
    <text evidence="2">The sequence shown here is derived from an EMBL/GenBank/DDBJ whole genome shotgun (WGS) entry which is preliminary data.</text>
</comment>
<keyword evidence="1" id="KW-1133">Transmembrane helix</keyword>
<accession>A0A2W7RL19</accession>
<dbReference type="PROSITE" id="PS51257">
    <property type="entry name" value="PROKAR_LIPOPROTEIN"/>
    <property type="match status" value="1"/>
</dbReference>
<keyword evidence="3" id="KW-1185">Reference proteome</keyword>
<reference evidence="2 3" key="1">
    <citation type="submission" date="2018-06" db="EMBL/GenBank/DDBJ databases">
        <title>Genomic Encyclopedia of Archaeal and Bacterial Type Strains, Phase II (KMG-II): from individual species to whole genera.</title>
        <authorList>
            <person name="Goeker M."/>
        </authorList>
    </citation>
    <scope>NUCLEOTIDE SEQUENCE [LARGE SCALE GENOMIC DNA]</scope>
    <source>
        <strain evidence="2 3">DSM 23241</strain>
    </source>
</reference>
<protein>
    <submittedName>
        <fullName evidence="2">Uncharacterized protein</fullName>
    </submittedName>
</protein>
<evidence type="ECO:0000256" key="1">
    <source>
        <dbReference type="SAM" id="Phobius"/>
    </source>
</evidence>
<evidence type="ECO:0000313" key="2">
    <source>
        <dbReference type="EMBL" id="PZX60921.1"/>
    </source>
</evidence>
<dbReference type="Proteomes" id="UP000249720">
    <property type="component" value="Unassembled WGS sequence"/>
</dbReference>
<proteinExistence type="predicted"/>
<feature type="transmembrane region" description="Helical" evidence="1">
    <location>
        <begin position="7"/>
        <end position="25"/>
    </location>
</feature>